<name>A0A2T5HUF7_9RHOB</name>
<dbReference type="InterPro" id="IPR036866">
    <property type="entry name" value="RibonucZ/Hydroxyglut_hydro"/>
</dbReference>
<protein>
    <submittedName>
        <fullName evidence="2">Hydroxyacylglutathione hydrolase</fullName>
    </submittedName>
</protein>
<dbReference type="Gene3D" id="1.10.10.10">
    <property type="entry name" value="Winged helix-like DNA-binding domain superfamily/Winged helix DNA-binding domain"/>
    <property type="match status" value="1"/>
</dbReference>
<dbReference type="InterPro" id="IPR036388">
    <property type="entry name" value="WH-like_DNA-bd_sf"/>
</dbReference>
<keyword evidence="3" id="KW-1185">Reference proteome</keyword>
<gene>
    <name evidence="2" type="ORF">C8N42_102132</name>
</gene>
<dbReference type="SMART" id="SM00849">
    <property type="entry name" value="Lactamase_B"/>
    <property type="match status" value="1"/>
</dbReference>
<dbReference type="InterPro" id="IPR041516">
    <property type="entry name" value="LACTB2_WH"/>
</dbReference>
<proteinExistence type="predicted"/>
<dbReference type="InterPro" id="IPR050662">
    <property type="entry name" value="Sec-metab_biosynth-thioest"/>
</dbReference>
<dbReference type="Pfam" id="PF00753">
    <property type="entry name" value="Lactamase_B"/>
    <property type="match status" value="1"/>
</dbReference>
<sequence length="296" mass="31308">MSTRPETITELTPGLLRILAPNPSPMTWWGTNTYVLGEGTERVLIDPGPDLPAHRDAVLSALPCGTRISHILVTHAHLDHSGGARALADATDAPILAFGDALAGRSPHMAALAETLGGGEGVDKTFSPDIALPHAAVLDTPAGPIEALHTPGHMGNHLCFAWRGAVFSGDLIMGWSSSLISPPDGDASAFRDSCTLLLNSAPARLHPGHGDPVEAPLERIHFLLSHRAERETQILSALAQGPMDLFSLTRTVYTDLPETHLPAAARNTLAHLIDLSRQNRLKATPEIGVSAVFSVP</sequence>
<accession>A0A2T5HUF7</accession>
<dbReference type="InterPro" id="IPR001279">
    <property type="entry name" value="Metallo-B-lactamas"/>
</dbReference>
<keyword evidence="2" id="KW-0378">Hydrolase</keyword>
<dbReference type="GO" id="GO:0016787">
    <property type="term" value="F:hydrolase activity"/>
    <property type="evidence" value="ECO:0007669"/>
    <property type="project" value="UniProtKB-KW"/>
</dbReference>
<dbReference type="Pfam" id="PF17778">
    <property type="entry name" value="WHD_BLACT"/>
    <property type="match status" value="1"/>
</dbReference>
<dbReference type="PANTHER" id="PTHR23131:SF0">
    <property type="entry name" value="ENDORIBONUCLEASE LACTB2"/>
    <property type="match status" value="1"/>
</dbReference>
<evidence type="ECO:0000313" key="3">
    <source>
        <dbReference type="Proteomes" id="UP000244077"/>
    </source>
</evidence>
<evidence type="ECO:0000313" key="2">
    <source>
        <dbReference type="EMBL" id="PTQ75214.1"/>
    </source>
</evidence>
<reference evidence="2 3" key="1">
    <citation type="submission" date="2018-04" db="EMBL/GenBank/DDBJ databases">
        <title>Genomic Encyclopedia of Archaeal and Bacterial Type Strains, Phase II (KMG-II): from individual species to whole genera.</title>
        <authorList>
            <person name="Goeker M."/>
        </authorList>
    </citation>
    <scope>NUCLEOTIDE SEQUENCE [LARGE SCALE GENOMIC DNA]</scope>
    <source>
        <strain evidence="2 3">DSM 100434</strain>
    </source>
</reference>
<dbReference type="RefSeq" id="WP_245889954.1">
    <property type="nucleotide sequence ID" value="NZ_QAOH01000002.1"/>
</dbReference>
<dbReference type="CDD" id="cd16278">
    <property type="entry name" value="metallo-hydrolase-like_MBL-fold"/>
    <property type="match status" value="1"/>
</dbReference>
<dbReference type="AlphaFoldDB" id="A0A2T5HUF7"/>
<dbReference type="PANTHER" id="PTHR23131">
    <property type="entry name" value="ENDORIBONUCLEASE LACTB2"/>
    <property type="match status" value="1"/>
</dbReference>
<feature type="domain" description="Metallo-beta-lactamase" evidence="1">
    <location>
        <begin position="30"/>
        <end position="209"/>
    </location>
</feature>
<comment type="caution">
    <text evidence="2">The sequence shown here is derived from an EMBL/GenBank/DDBJ whole genome shotgun (WGS) entry which is preliminary data.</text>
</comment>
<evidence type="ECO:0000259" key="1">
    <source>
        <dbReference type="SMART" id="SM00849"/>
    </source>
</evidence>
<dbReference type="EMBL" id="QAOH01000002">
    <property type="protein sequence ID" value="PTQ75214.1"/>
    <property type="molecule type" value="Genomic_DNA"/>
</dbReference>
<dbReference type="Gene3D" id="3.60.15.10">
    <property type="entry name" value="Ribonuclease Z/Hydroxyacylglutathione hydrolase-like"/>
    <property type="match status" value="1"/>
</dbReference>
<dbReference type="Proteomes" id="UP000244077">
    <property type="component" value="Unassembled WGS sequence"/>
</dbReference>
<organism evidence="2 3">
    <name type="scientific">Celeribacter persicus</name>
    <dbReference type="NCBI Taxonomy" id="1651082"/>
    <lineage>
        <taxon>Bacteria</taxon>
        <taxon>Pseudomonadati</taxon>
        <taxon>Pseudomonadota</taxon>
        <taxon>Alphaproteobacteria</taxon>
        <taxon>Rhodobacterales</taxon>
        <taxon>Roseobacteraceae</taxon>
        <taxon>Celeribacter</taxon>
    </lineage>
</organism>
<dbReference type="SUPFAM" id="SSF56281">
    <property type="entry name" value="Metallo-hydrolase/oxidoreductase"/>
    <property type="match status" value="1"/>
</dbReference>